<feature type="region of interest" description="Disordered" evidence="1">
    <location>
        <begin position="264"/>
        <end position="295"/>
    </location>
</feature>
<feature type="compositionally biased region" description="Polar residues" evidence="1">
    <location>
        <begin position="53"/>
        <end position="65"/>
    </location>
</feature>
<name>G4T7R0_SERID</name>
<keyword evidence="2" id="KW-0472">Membrane</keyword>
<dbReference type="OrthoDB" id="10050400at2759"/>
<dbReference type="STRING" id="1109443.G4T7R0"/>
<keyword evidence="4" id="KW-1185">Reference proteome</keyword>
<protein>
    <submittedName>
        <fullName evidence="3">Uncharacterized protein</fullName>
    </submittedName>
</protein>
<dbReference type="PANTHER" id="PTHR28142">
    <property type="entry name" value="MITOCHONDRIAL INNER MEMBRANE I-AAA PROTEASE SUPERCOMPLEX SUBUNIT MGR3-RELATED"/>
    <property type="match status" value="1"/>
</dbReference>
<dbReference type="InterPro" id="IPR011990">
    <property type="entry name" value="TPR-like_helical_dom_sf"/>
</dbReference>
<dbReference type="SUPFAM" id="SSF48452">
    <property type="entry name" value="TPR-like"/>
    <property type="match status" value="1"/>
</dbReference>
<sequence>MTLAGSTCRTRSIASKATKVASGSRYVANHPLFLAHRPRKPVVGDKLLLCRNASTGPSRNTQPPGSKSARKAANLDTQTPSAGAKAEMKGTPRGLFGLGPITLALLVLGLTVSGWAGYKFYYTETLYPPPVRAYLKVAIRATMDNDWAKAEAASRKAWEVALSLSPSEFKEDPHLKITGIAAKLGEILESQGKTREAYIVYVEALSELFPQFALYGTLDPDKDFSLFGTSNTVRHPDWSKLELGGKARLRAVGLANRAATLAQGMQRTKAATTPPVTKRPQQDSQRPDGSTSWPPTWTKSWEEIELQLRSFSVTQVLYLTSNTTGIPTSELSTSPDLDTRLPRWLSRMDLAGTCEGLAECYVRRGNIELALALYQTTFQFLLSSKQSMAFDISTAEPLLSTAEAPNNAMLMCMAAGVLTAMGGAVLGTHGPNAGSKAKPVEDLAQRNAVRSWCRESRHLVDAGRRLTGGTPYHNLMRDIQVLGRADKPNAKEIKALDLDDTFLSSLPDVPTQQSTLSDMHVAQEIRDKRLLYIDLKRIQEAGRRKKEAVWKSKTEGPIYGGETPAKRELTNADIWGAGEAAFKTNPLCERTWAAVLYNTGMVEMLDHNPSLAEQYFHLALEHSRRINFLEGVTRSKEALKDLPK</sequence>
<dbReference type="OMA" id="LCERTWA"/>
<dbReference type="HOGENOM" id="CLU_442242_0_0_1"/>
<feature type="compositionally biased region" description="Polar residues" evidence="1">
    <location>
        <begin position="264"/>
        <end position="275"/>
    </location>
</feature>
<feature type="compositionally biased region" description="Polar residues" evidence="1">
    <location>
        <begin position="282"/>
        <end position="295"/>
    </location>
</feature>
<keyword evidence="2" id="KW-1133">Transmembrane helix</keyword>
<feature type="region of interest" description="Disordered" evidence="1">
    <location>
        <begin position="53"/>
        <end position="88"/>
    </location>
</feature>
<dbReference type="eggNOG" id="ENOG502RZH4">
    <property type="taxonomic scope" value="Eukaryota"/>
</dbReference>
<accession>G4T7R0</accession>
<keyword evidence="2" id="KW-0812">Transmembrane</keyword>
<evidence type="ECO:0000256" key="2">
    <source>
        <dbReference type="SAM" id="Phobius"/>
    </source>
</evidence>
<organism evidence="3 4">
    <name type="scientific">Serendipita indica (strain DSM 11827)</name>
    <name type="common">Root endophyte fungus</name>
    <name type="synonym">Piriformospora indica</name>
    <dbReference type="NCBI Taxonomy" id="1109443"/>
    <lineage>
        <taxon>Eukaryota</taxon>
        <taxon>Fungi</taxon>
        <taxon>Dikarya</taxon>
        <taxon>Basidiomycota</taxon>
        <taxon>Agaricomycotina</taxon>
        <taxon>Agaricomycetes</taxon>
        <taxon>Sebacinales</taxon>
        <taxon>Serendipitaceae</taxon>
        <taxon>Serendipita</taxon>
    </lineage>
</organism>
<dbReference type="InterPro" id="IPR040201">
    <property type="entry name" value="Mrg3-like"/>
</dbReference>
<dbReference type="InParanoid" id="G4T7R0"/>
<dbReference type="PANTHER" id="PTHR28142:SF1">
    <property type="entry name" value="MITOCHONDRIAL INNER MEMBRANE I-AAA PROTEASE SUPERCOMPLEX SUBUNIT MGR3-RELATED"/>
    <property type="match status" value="1"/>
</dbReference>
<dbReference type="Proteomes" id="UP000007148">
    <property type="component" value="Unassembled WGS sequence"/>
</dbReference>
<comment type="caution">
    <text evidence="3">The sequence shown here is derived from an EMBL/GenBank/DDBJ whole genome shotgun (WGS) entry which is preliminary data.</text>
</comment>
<reference evidence="3 4" key="1">
    <citation type="journal article" date="2011" name="PLoS Pathog.">
        <title>Endophytic Life Strategies Decoded by Genome and Transcriptome Analyses of the Mutualistic Root Symbiont Piriformospora indica.</title>
        <authorList>
            <person name="Zuccaro A."/>
            <person name="Lahrmann U."/>
            <person name="Guldener U."/>
            <person name="Langen G."/>
            <person name="Pfiffi S."/>
            <person name="Biedenkopf D."/>
            <person name="Wong P."/>
            <person name="Samans B."/>
            <person name="Grimm C."/>
            <person name="Basiewicz M."/>
            <person name="Murat C."/>
            <person name="Martin F."/>
            <person name="Kogel K.H."/>
        </authorList>
    </citation>
    <scope>NUCLEOTIDE SEQUENCE [LARGE SCALE GENOMIC DNA]</scope>
    <source>
        <strain evidence="3 4">DSM 11827</strain>
    </source>
</reference>
<evidence type="ECO:0000256" key="1">
    <source>
        <dbReference type="SAM" id="MobiDB-lite"/>
    </source>
</evidence>
<evidence type="ECO:0000313" key="4">
    <source>
        <dbReference type="Proteomes" id="UP000007148"/>
    </source>
</evidence>
<proteinExistence type="predicted"/>
<evidence type="ECO:0000313" key="3">
    <source>
        <dbReference type="EMBL" id="CCA67352.1"/>
    </source>
</evidence>
<gene>
    <name evidence="3" type="ORF">PIIN_01182</name>
</gene>
<dbReference type="EMBL" id="CAFZ01000012">
    <property type="protein sequence ID" value="CCA67352.1"/>
    <property type="molecule type" value="Genomic_DNA"/>
</dbReference>
<feature type="transmembrane region" description="Helical" evidence="2">
    <location>
        <begin position="95"/>
        <end position="118"/>
    </location>
</feature>
<dbReference type="AlphaFoldDB" id="G4T7R0"/>